<dbReference type="InterPro" id="IPR001878">
    <property type="entry name" value="Znf_CCHC"/>
</dbReference>
<keyword evidence="2" id="KW-0863">Zinc-finger</keyword>
<keyword evidence="2" id="KW-0479">Metal-binding</keyword>
<evidence type="ECO:0000256" key="2">
    <source>
        <dbReference type="PROSITE-ProRule" id="PRU00047"/>
    </source>
</evidence>
<gene>
    <name evidence="5" type="ORF">SCLCIDRAFT_28685</name>
</gene>
<dbReference type="HOGENOM" id="CLU_033743_4_0_1"/>
<keyword evidence="2" id="KW-0862">Zinc</keyword>
<dbReference type="GO" id="GO:0006397">
    <property type="term" value="P:mRNA processing"/>
    <property type="evidence" value="ECO:0007669"/>
    <property type="project" value="UniProtKB-KW"/>
</dbReference>
<dbReference type="AlphaFoldDB" id="A0A0C2ZYQ6"/>
<protein>
    <recommendedName>
        <fullName evidence="4">CCHC-type domain-containing protein</fullName>
    </recommendedName>
</protein>
<feature type="region of interest" description="Disordered" evidence="3">
    <location>
        <begin position="98"/>
        <end position="154"/>
    </location>
</feature>
<dbReference type="Proteomes" id="UP000053989">
    <property type="component" value="Unassembled WGS sequence"/>
</dbReference>
<feature type="domain" description="CCHC-type" evidence="4">
    <location>
        <begin position="171"/>
        <end position="186"/>
    </location>
</feature>
<keyword evidence="6" id="KW-1185">Reference proteome</keyword>
<feature type="compositionally biased region" description="Low complexity" evidence="3">
    <location>
        <begin position="98"/>
        <end position="114"/>
    </location>
</feature>
<sequence length="217" mass="23868">MALKWFKPDLLGMEDPDARPLWMTSWREFVIELQTTFGPHDPVANAEHQLDHLRMKDTHRDEISRIGKPCTLDSLRAIAQEIDARYWECKEEVACQNKTSTSTSTNTNTTSKSSGKSEKSKSSSGNSAQPSSSSNPAPKKPGKTPELLDKLGKDGKLTSEERKCRFEQNLCMFCGGSGHKAKECPKSGSRAAKARSATTTTTTMLEAKPTASTEAKK</sequence>
<dbReference type="OrthoDB" id="2705286at2759"/>
<evidence type="ECO:0000256" key="3">
    <source>
        <dbReference type="SAM" id="MobiDB-lite"/>
    </source>
</evidence>
<feature type="compositionally biased region" description="Low complexity" evidence="3">
    <location>
        <begin position="194"/>
        <end position="211"/>
    </location>
</feature>
<dbReference type="Gene3D" id="4.10.60.10">
    <property type="entry name" value="Zinc finger, CCHC-type"/>
    <property type="match status" value="1"/>
</dbReference>
<evidence type="ECO:0000313" key="6">
    <source>
        <dbReference type="Proteomes" id="UP000053989"/>
    </source>
</evidence>
<dbReference type="GO" id="GO:0008270">
    <property type="term" value="F:zinc ion binding"/>
    <property type="evidence" value="ECO:0007669"/>
    <property type="project" value="UniProtKB-KW"/>
</dbReference>
<dbReference type="GO" id="GO:0003676">
    <property type="term" value="F:nucleic acid binding"/>
    <property type="evidence" value="ECO:0007669"/>
    <property type="project" value="InterPro"/>
</dbReference>
<keyword evidence="1" id="KW-0507">mRNA processing</keyword>
<accession>A0A0C2ZYQ6</accession>
<proteinExistence type="predicted"/>
<dbReference type="InParanoid" id="A0A0C2ZYQ6"/>
<evidence type="ECO:0000256" key="1">
    <source>
        <dbReference type="ARBA" id="ARBA00022664"/>
    </source>
</evidence>
<dbReference type="EMBL" id="KN822098">
    <property type="protein sequence ID" value="KIM57582.1"/>
    <property type="molecule type" value="Genomic_DNA"/>
</dbReference>
<evidence type="ECO:0000313" key="5">
    <source>
        <dbReference type="EMBL" id="KIM57582.1"/>
    </source>
</evidence>
<dbReference type="PROSITE" id="PS50158">
    <property type="entry name" value="ZF_CCHC"/>
    <property type="match status" value="1"/>
</dbReference>
<organism evidence="5 6">
    <name type="scientific">Scleroderma citrinum Foug A</name>
    <dbReference type="NCBI Taxonomy" id="1036808"/>
    <lineage>
        <taxon>Eukaryota</taxon>
        <taxon>Fungi</taxon>
        <taxon>Dikarya</taxon>
        <taxon>Basidiomycota</taxon>
        <taxon>Agaricomycotina</taxon>
        <taxon>Agaricomycetes</taxon>
        <taxon>Agaricomycetidae</taxon>
        <taxon>Boletales</taxon>
        <taxon>Sclerodermatineae</taxon>
        <taxon>Sclerodermataceae</taxon>
        <taxon>Scleroderma</taxon>
    </lineage>
</organism>
<dbReference type="SUPFAM" id="SSF57756">
    <property type="entry name" value="Retrovirus zinc finger-like domains"/>
    <property type="match status" value="1"/>
</dbReference>
<reference evidence="5 6" key="1">
    <citation type="submission" date="2014-04" db="EMBL/GenBank/DDBJ databases">
        <authorList>
            <consortium name="DOE Joint Genome Institute"/>
            <person name="Kuo A."/>
            <person name="Kohler A."/>
            <person name="Nagy L.G."/>
            <person name="Floudas D."/>
            <person name="Copeland A."/>
            <person name="Barry K.W."/>
            <person name="Cichocki N."/>
            <person name="Veneault-Fourrey C."/>
            <person name="LaButti K."/>
            <person name="Lindquist E.A."/>
            <person name="Lipzen A."/>
            <person name="Lundell T."/>
            <person name="Morin E."/>
            <person name="Murat C."/>
            <person name="Sun H."/>
            <person name="Tunlid A."/>
            <person name="Henrissat B."/>
            <person name="Grigoriev I.V."/>
            <person name="Hibbett D.S."/>
            <person name="Martin F."/>
            <person name="Nordberg H.P."/>
            <person name="Cantor M.N."/>
            <person name="Hua S.X."/>
        </authorList>
    </citation>
    <scope>NUCLEOTIDE SEQUENCE [LARGE SCALE GENOMIC DNA]</scope>
    <source>
        <strain evidence="5 6">Foug A</strain>
    </source>
</reference>
<reference evidence="6" key="2">
    <citation type="submission" date="2015-01" db="EMBL/GenBank/DDBJ databases">
        <title>Evolutionary Origins and Diversification of the Mycorrhizal Mutualists.</title>
        <authorList>
            <consortium name="DOE Joint Genome Institute"/>
            <consortium name="Mycorrhizal Genomics Consortium"/>
            <person name="Kohler A."/>
            <person name="Kuo A."/>
            <person name="Nagy L.G."/>
            <person name="Floudas D."/>
            <person name="Copeland A."/>
            <person name="Barry K.W."/>
            <person name="Cichocki N."/>
            <person name="Veneault-Fourrey C."/>
            <person name="LaButti K."/>
            <person name="Lindquist E.A."/>
            <person name="Lipzen A."/>
            <person name="Lundell T."/>
            <person name="Morin E."/>
            <person name="Murat C."/>
            <person name="Riley R."/>
            <person name="Ohm R."/>
            <person name="Sun H."/>
            <person name="Tunlid A."/>
            <person name="Henrissat B."/>
            <person name="Grigoriev I.V."/>
            <person name="Hibbett D.S."/>
            <person name="Martin F."/>
        </authorList>
    </citation>
    <scope>NUCLEOTIDE SEQUENCE [LARGE SCALE GENOMIC DNA]</scope>
    <source>
        <strain evidence="6">Foug A</strain>
    </source>
</reference>
<dbReference type="InterPro" id="IPR036875">
    <property type="entry name" value="Znf_CCHC_sf"/>
</dbReference>
<name>A0A0C2ZYQ6_9AGAM</name>
<feature type="compositionally biased region" description="Low complexity" evidence="3">
    <location>
        <begin position="122"/>
        <end position="137"/>
    </location>
</feature>
<evidence type="ECO:0000259" key="4">
    <source>
        <dbReference type="PROSITE" id="PS50158"/>
    </source>
</evidence>
<feature type="region of interest" description="Disordered" evidence="3">
    <location>
        <begin position="179"/>
        <end position="217"/>
    </location>
</feature>